<organism evidence="2 3">
    <name type="scientific">Chryseobacterium vrystaatense</name>
    <dbReference type="NCBI Taxonomy" id="307480"/>
    <lineage>
        <taxon>Bacteria</taxon>
        <taxon>Pseudomonadati</taxon>
        <taxon>Bacteroidota</taxon>
        <taxon>Flavobacteriia</taxon>
        <taxon>Flavobacteriales</taxon>
        <taxon>Weeksellaceae</taxon>
        <taxon>Chryseobacterium group</taxon>
        <taxon>Chryseobacterium</taxon>
    </lineage>
</organism>
<gene>
    <name evidence="2" type="ORF">IW16_26195</name>
</gene>
<dbReference type="EMBL" id="JPRI01000012">
    <property type="protein sequence ID" value="KFF23724.1"/>
    <property type="molecule type" value="Genomic_DNA"/>
</dbReference>
<keyword evidence="3" id="KW-1185">Reference proteome</keyword>
<name>A0ABR4UGS0_9FLAO</name>
<dbReference type="SUPFAM" id="SSF52540">
    <property type="entry name" value="P-loop containing nucleoside triphosphate hydrolases"/>
    <property type="match status" value="1"/>
</dbReference>
<proteinExistence type="predicted"/>
<feature type="domain" description="NadR/Ttd14 AAA" evidence="1">
    <location>
        <begin position="6"/>
        <end position="171"/>
    </location>
</feature>
<evidence type="ECO:0000313" key="2">
    <source>
        <dbReference type="EMBL" id="KFF23724.1"/>
    </source>
</evidence>
<accession>A0ABR4UGS0</accession>
<evidence type="ECO:0000313" key="3">
    <source>
        <dbReference type="Proteomes" id="UP000028719"/>
    </source>
</evidence>
<sequence length="182" mass="21238">MSDQLYIITGGPGVGKTTILNELDKMGFLTVPEEARRIIKEQVRVDGDGLPWRNKELYAELMFSASLQTYHTIKNTLSKDTVFFDRGLLDTVCYMNMENIPVPVQTVKAVHETKYNPNVFILPPWKEIYETDSERKQDWEEAVFTFEKIKQTYLDYGYTVIEVPKDKVENRVKFIIDRIEES</sequence>
<evidence type="ECO:0000259" key="1">
    <source>
        <dbReference type="Pfam" id="PF13521"/>
    </source>
</evidence>
<dbReference type="Proteomes" id="UP000028719">
    <property type="component" value="Unassembled WGS sequence"/>
</dbReference>
<dbReference type="Pfam" id="PF13521">
    <property type="entry name" value="AAA_28"/>
    <property type="match status" value="1"/>
</dbReference>
<dbReference type="InterPro" id="IPR038727">
    <property type="entry name" value="NadR/Ttd14_AAA_dom"/>
</dbReference>
<dbReference type="InterPro" id="IPR027417">
    <property type="entry name" value="P-loop_NTPase"/>
</dbReference>
<comment type="caution">
    <text evidence="2">The sequence shown here is derived from an EMBL/GenBank/DDBJ whole genome shotgun (WGS) entry which is preliminary data.</text>
</comment>
<reference evidence="2 3" key="1">
    <citation type="submission" date="2014-07" db="EMBL/GenBank/DDBJ databases">
        <title>Genome of Chryseobacterium vrystaatense LMG 22846.</title>
        <authorList>
            <person name="Pipes S.E."/>
            <person name="Stropko S.J."/>
            <person name="Newman J.D."/>
        </authorList>
    </citation>
    <scope>NUCLEOTIDE SEQUENCE [LARGE SCALE GENOMIC DNA]</scope>
    <source>
        <strain evidence="2 3">LMG 22846</strain>
    </source>
</reference>
<dbReference type="Gene3D" id="3.40.50.300">
    <property type="entry name" value="P-loop containing nucleotide triphosphate hydrolases"/>
    <property type="match status" value="1"/>
</dbReference>
<protein>
    <submittedName>
        <fullName evidence="2">ATPase</fullName>
    </submittedName>
</protein>